<dbReference type="InterPro" id="IPR008979">
    <property type="entry name" value="Galactose-bd-like_sf"/>
</dbReference>
<dbReference type="PANTHER" id="PTHR13194:SF19">
    <property type="entry name" value="NAD(P)-BINDING ROSSMANN-FOLD SUPERFAMILY PROTEIN"/>
    <property type="match status" value="1"/>
</dbReference>
<gene>
    <name evidence="3" type="ORF">DM484_28105</name>
</gene>
<feature type="domain" description="NADH:ubiquinone oxidoreductase intermediate-associated protein 30" evidence="2">
    <location>
        <begin position="13"/>
        <end position="164"/>
    </location>
</feature>
<dbReference type="Pfam" id="PF08547">
    <property type="entry name" value="CIA30"/>
    <property type="match status" value="1"/>
</dbReference>
<dbReference type="InterPro" id="IPR013857">
    <property type="entry name" value="NADH-UbQ_OxRdtase-assoc_prot30"/>
</dbReference>
<comment type="caution">
    <text evidence="3">The sequence shown here is derived from an EMBL/GenBank/DDBJ whole genome shotgun (WGS) entry which is preliminary data.</text>
</comment>
<evidence type="ECO:0000313" key="3">
    <source>
        <dbReference type="EMBL" id="PZN70626.1"/>
    </source>
</evidence>
<protein>
    <submittedName>
        <fullName evidence="3">CIA30 family protein</fullName>
    </submittedName>
</protein>
<reference evidence="3 4" key="1">
    <citation type="journal article" date="2018" name="Aquat. Microb. Ecol.">
        <title>Gammaproteobacterial methanotrophs dominate.</title>
        <authorList>
            <person name="Rissanen A.J."/>
            <person name="Saarenheimo J."/>
            <person name="Tiirola M."/>
            <person name="Peura S."/>
            <person name="Aalto S.L."/>
            <person name="Karvinen A."/>
            <person name="Nykanen H."/>
        </authorList>
    </citation>
    <scope>NUCLEOTIDE SEQUENCE [LARGE SCALE GENOMIC DNA]</scope>
    <source>
        <strain evidence="3">AMbin10</strain>
    </source>
</reference>
<comment type="similarity">
    <text evidence="1">Belongs to the CIA30 family.</text>
</comment>
<accession>A0A2W4QH93</accession>
<evidence type="ECO:0000313" key="4">
    <source>
        <dbReference type="Proteomes" id="UP000249396"/>
    </source>
</evidence>
<evidence type="ECO:0000259" key="2">
    <source>
        <dbReference type="Pfam" id="PF08547"/>
    </source>
</evidence>
<dbReference type="SUPFAM" id="SSF49785">
    <property type="entry name" value="Galactose-binding domain-like"/>
    <property type="match status" value="1"/>
</dbReference>
<dbReference type="PANTHER" id="PTHR13194">
    <property type="entry name" value="COMPLEX I INTERMEDIATE-ASSOCIATED PROTEIN 30"/>
    <property type="match status" value="1"/>
</dbReference>
<dbReference type="EMBL" id="QJPH01000547">
    <property type="protein sequence ID" value="PZN70626.1"/>
    <property type="molecule type" value="Genomic_DNA"/>
</dbReference>
<dbReference type="InterPro" id="IPR039131">
    <property type="entry name" value="NDUFAF1"/>
</dbReference>
<name>A0A2W4QH93_9GAMM</name>
<organism evidence="3 4">
    <name type="scientific">Candidatus Methylumidiphilus alinenensis</name>
    <dbReference type="NCBI Taxonomy" id="2202197"/>
    <lineage>
        <taxon>Bacteria</taxon>
        <taxon>Pseudomonadati</taxon>
        <taxon>Pseudomonadota</taxon>
        <taxon>Gammaproteobacteria</taxon>
        <taxon>Methylococcales</taxon>
        <taxon>Candidatus Methylumidiphilus</taxon>
    </lineage>
</organism>
<sequence>MGVQIQIPNRLVIDFRDPAQVLGWTPVNDRVMGGMSTSQVLSTADGMAFSGLVSLDNNGGFASIRVLPREYGLAGAIALVLRVRGDGKTYKVGIRTDDAYDGVQYQSRFTTQAGKWQDIRLPINEFHPTFRGRTVQAPTLDPVRIRVFGLLISDRQAGPFRLVVESIQAQF</sequence>
<proteinExistence type="inferred from homology"/>
<evidence type="ECO:0000256" key="1">
    <source>
        <dbReference type="ARBA" id="ARBA00007884"/>
    </source>
</evidence>
<dbReference type="Proteomes" id="UP000249396">
    <property type="component" value="Unassembled WGS sequence"/>
</dbReference>
<dbReference type="AlphaFoldDB" id="A0A2W4QH93"/>